<dbReference type="GO" id="GO:0005975">
    <property type="term" value="P:carbohydrate metabolic process"/>
    <property type="evidence" value="ECO:0007669"/>
    <property type="project" value="InterPro"/>
</dbReference>
<comment type="caution">
    <text evidence="1">The sequence shown here is derived from an EMBL/GenBank/DDBJ whole genome shotgun (WGS) entry which is preliminary data.</text>
</comment>
<evidence type="ECO:0000313" key="2">
    <source>
        <dbReference type="Proteomes" id="UP000074072"/>
    </source>
</evidence>
<sequence length="351" mass="38350">MVPKPVRPWRPDAATPAERIAWPDDFGPHFLVFVDVEEEFDWSAPLDRRHRSTRAMRAFAPAHRRFAAAGVGLNCMVDYPVAVDPASVAILAECVTDGRSEIGAQLHAWVTPPHHEVVDPFTSHAGNLPLALEAAKLDTLTEAIATSFGARPRIFRSGRYGLGPSSLALLAERGYRLDSSMRALHDYGDTGGMDFSGIDSHGFRRDGMIELPLTSVYTGLLRGRGESLYPKAGRWPHGRGAMARLGLLNRIPLTPEGVSIGDALAGIDRAVADSVRLLTFSFHSPTLELGHTPYVRTARDREMFDRWWDRVFDRLARHGVTPTTMADVLAAADRSAGQPDHGARGPALSGH</sequence>
<dbReference type="Gene3D" id="3.20.20.370">
    <property type="entry name" value="Glycoside hydrolase/deacetylase"/>
    <property type="match status" value="1"/>
</dbReference>
<dbReference type="CDD" id="cd10935">
    <property type="entry name" value="CE4_WalW"/>
    <property type="match status" value="1"/>
</dbReference>
<dbReference type="AlphaFoldDB" id="A0A147J1B5"/>
<gene>
    <name evidence="1" type="ORF">SB4_05195</name>
</gene>
<dbReference type="EMBL" id="LDTE01000025">
    <property type="protein sequence ID" value="KTW01796.1"/>
    <property type="molecule type" value="Genomic_DNA"/>
</dbReference>
<name>A0A147J1B5_9SPHN</name>
<dbReference type="OrthoDB" id="9771584at2"/>
<protein>
    <submittedName>
        <fullName evidence="1">WalW protein</fullName>
    </submittedName>
</protein>
<reference evidence="1 2" key="1">
    <citation type="journal article" date="2016" name="Front. Microbiol.">
        <title>Genomic Resource of Rice Seed Associated Bacteria.</title>
        <authorList>
            <person name="Midha S."/>
            <person name="Bansal K."/>
            <person name="Sharma S."/>
            <person name="Kumar N."/>
            <person name="Patil P.P."/>
            <person name="Chaudhry V."/>
            <person name="Patil P.B."/>
        </authorList>
    </citation>
    <scope>NUCLEOTIDE SEQUENCE [LARGE SCALE GENOMIC DNA]</scope>
    <source>
        <strain evidence="1 2">SB4</strain>
    </source>
</reference>
<dbReference type="InterPro" id="IPR011330">
    <property type="entry name" value="Glyco_hydro/deAcase_b/a-brl"/>
</dbReference>
<dbReference type="Proteomes" id="UP000074072">
    <property type="component" value="Unassembled WGS sequence"/>
</dbReference>
<evidence type="ECO:0000313" key="1">
    <source>
        <dbReference type="EMBL" id="KTW01796.1"/>
    </source>
</evidence>
<dbReference type="SUPFAM" id="SSF88713">
    <property type="entry name" value="Glycoside hydrolase/deacetylase"/>
    <property type="match status" value="1"/>
</dbReference>
<organism evidence="1 2">
    <name type="scientific">Sphingomonas sanguinis</name>
    <dbReference type="NCBI Taxonomy" id="33051"/>
    <lineage>
        <taxon>Bacteria</taxon>
        <taxon>Pseudomonadati</taxon>
        <taxon>Pseudomonadota</taxon>
        <taxon>Alphaproteobacteria</taxon>
        <taxon>Sphingomonadales</taxon>
        <taxon>Sphingomonadaceae</taxon>
        <taxon>Sphingomonas</taxon>
    </lineage>
</organism>
<dbReference type="PATRIC" id="fig|33051.4.peg.1679"/>
<proteinExistence type="predicted"/>
<accession>A0A147J1B5</accession>